<keyword evidence="3 6" id="KW-0479">Metal-binding</keyword>
<dbReference type="InterPro" id="IPR002716">
    <property type="entry name" value="PIN_dom"/>
</dbReference>
<feature type="binding site" evidence="6">
    <location>
        <position position="6"/>
    </location>
    <ligand>
        <name>Mg(2+)</name>
        <dbReference type="ChEBI" id="CHEBI:18420"/>
    </ligand>
</feature>
<comment type="caution">
    <text evidence="8">The sequence shown here is derived from an EMBL/GenBank/DDBJ whole genome shotgun (WGS) entry which is preliminary data.</text>
</comment>
<name>A0ABU4VLG6_9ACTN</name>
<dbReference type="Proteomes" id="UP001277761">
    <property type="component" value="Unassembled WGS sequence"/>
</dbReference>
<organism evidence="8 9">
    <name type="scientific">Patulibacter brassicae</name>
    <dbReference type="NCBI Taxonomy" id="1705717"/>
    <lineage>
        <taxon>Bacteria</taxon>
        <taxon>Bacillati</taxon>
        <taxon>Actinomycetota</taxon>
        <taxon>Thermoleophilia</taxon>
        <taxon>Solirubrobacterales</taxon>
        <taxon>Patulibacteraceae</taxon>
        <taxon>Patulibacter</taxon>
    </lineage>
</organism>
<evidence type="ECO:0000256" key="5">
    <source>
        <dbReference type="ARBA" id="ARBA00022842"/>
    </source>
</evidence>
<proteinExistence type="inferred from homology"/>
<dbReference type="RefSeq" id="WP_319954464.1">
    <property type="nucleotide sequence ID" value="NZ_JAXAVX010000005.1"/>
</dbReference>
<keyword evidence="6" id="KW-0800">Toxin</keyword>
<evidence type="ECO:0000259" key="7">
    <source>
        <dbReference type="Pfam" id="PF01850"/>
    </source>
</evidence>
<comment type="function">
    <text evidence="6">Toxic component of a toxin-antitoxin (TA) system. An RNase.</text>
</comment>
<gene>
    <name evidence="6" type="primary">vapC</name>
    <name evidence="8" type="ORF">SK069_11935</name>
</gene>
<dbReference type="EMBL" id="JAXAVX010000005">
    <property type="protein sequence ID" value="MDX8152310.1"/>
    <property type="molecule type" value="Genomic_DNA"/>
</dbReference>
<keyword evidence="5 6" id="KW-0460">Magnesium</keyword>
<dbReference type="Gene3D" id="3.40.50.1010">
    <property type="entry name" value="5'-nuclease"/>
    <property type="match status" value="1"/>
</dbReference>
<dbReference type="InterPro" id="IPR006226">
    <property type="entry name" value="Mtu_PIN"/>
</dbReference>
<evidence type="ECO:0000256" key="2">
    <source>
        <dbReference type="ARBA" id="ARBA00022722"/>
    </source>
</evidence>
<keyword evidence="4 6" id="KW-0378">Hydrolase</keyword>
<comment type="cofactor">
    <cofactor evidence="6">
        <name>Mg(2+)</name>
        <dbReference type="ChEBI" id="CHEBI:18420"/>
    </cofactor>
</comment>
<dbReference type="Pfam" id="PF01850">
    <property type="entry name" value="PIN"/>
    <property type="match status" value="1"/>
</dbReference>
<evidence type="ECO:0000256" key="1">
    <source>
        <dbReference type="ARBA" id="ARBA00022649"/>
    </source>
</evidence>
<evidence type="ECO:0000256" key="4">
    <source>
        <dbReference type="ARBA" id="ARBA00022801"/>
    </source>
</evidence>
<feature type="domain" description="PIN" evidence="7">
    <location>
        <begin position="4"/>
        <end position="128"/>
    </location>
</feature>
<keyword evidence="1 6" id="KW-1277">Toxin-antitoxin system</keyword>
<protein>
    <recommendedName>
        <fullName evidence="6">Ribonuclease VapC</fullName>
        <shortName evidence="6">RNase VapC</shortName>
        <ecNumber evidence="6">3.1.-.-</ecNumber>
    </recommendedName>
    <alternativeName>
        <fullName evidence="6">Toxin VapC</fullName>
    </alternativeName>
</protein>
<dbReference type="InterPro" id="IPR029060">
    <property type="entry name" value="PIN-like_dom_sf"/>
</dbReference>
<reference evidence="8 9" key="1">
    <citation type="submission" date="2023-11" db="EMBL/GenBank/DDBJ databases">
        <authorList>
            <person name="Xu M."/>
            <person name="Jiang T."/>
        </authorList>
    </citation>
    <scope>NUCLEOTIDE SEQUENCE [LARGE SCALE GENOMIC DNA]</scope>
    <source>
        <strain evidence="8 9">SD</strain>
    </source>
</reference>
<dbReference type="InterPro" id="IPR022907">
    <property type="entry name" value="VapC_family"/>
</dbReference>
<feature type="binding site" evidence="6">
    <location>
        <position position="105"/>
    </location>
    <ligand>
        <name>Mg(2+)</name>
        <dbReference type="ChEBI" id="CHEBI:18420"/>
    </ligand>
</feature>
<dbReference type="SUPFAM" id="SSF88723">
    <property type="entry name" value="PIN domain-like"/>
    <property type="match status" value="1"/>
</dbReference>
<keyword evidence="2 6" id="KW-0540">Nuclease</keyword>
<dbReference type="NCBIfam" id="TIGR00028">
    <property type="entry name" value="Mtu_PIN_fam"/>
    <property type="match status" value="1"/>
</dbReference>
<sequence length="142" mass="15532">MRALLDVNVLIALHDESHTQHVAARRWVAEEIAAGWASCALTENGFVRVVSQPRYPADVSPSMAIEMLRAATSTPHHERWPCDVALWDGSAIDATRVHGPKQVTDLYLLALAVRHGGRLVTFDGRIPRSAVPGATDEHLVVL</sequence>
<evidence type="ECO:0000256" key="3">
    <source>
        <dbReference type="ARBA" id="ARBA00022723"/>
    </source>
</evidence>
<dbReference type="EC" id="3.1.-.-" evidence="6"/>
<evidence type="ECO:0000313" key="8">
    <source>
        <dbReference type="EMBL" id="MDX8152310.1"/>
    </source>
</evidence>
<evidence type="ECO:0000313" key="9">
    <source>
        <dbReference type="Proteomes" id="UP001277761"/>
    </source>
</evidence>
<dbReference type="HAMAP" id="MF_00265">
    <property type="entry name" value="VapC_Nob1"/>
    <property type="match status" value="1"/>
</dbReference>
<accession>A0ABU4VLG6</accession>
<evidence type="ECO:0000256" key="6">
    <source>
        <dbReference type="HAMAP-Rule" id="MF_00265"/>
    </source>
</evidence>
<keyword evidence="9" id="KW-1185">Reference proteome</keyword>
<comment type="similarity">
    <text evidence="6">Belongs to the PINc/VapC protein family.</text>
</comment>